<protein>
    <submittedName>
        <fullName evidence="1">Uncharacterized protein</fullName>
    </submittedName>
</protein>
<dbReference type="OMA" id="KEAPPRX"/>
<dbReference type="EMBL" id="AACB03000002">
    <property type="protein sequence ID" value="KAE8304350.1"/>
    <property type="molecule type" value="Genomic_DNA"/>
</dbReference>
<dbReference type="HOGENOM" id="CLU_090491_0_0_1"/>
<organism evidence="1 2">
    <name type="scientific">Giardia intestinalis (strain ATCC 50803 / WB clone C6)</name>
    <name type="common">Giardia lamblia</name>
    <dbReference type="NCBI Taxonomy" id="184922"/>
    <lineage>
        <taxon>Eukaryota</taxon>
        <taxon>Metamonada</taxon>
        <taxon>Diplomonadida</taxon>
        <taxon>Hexamitidae</taxon>
        <taxon>Giardiinae</taxon>
        <taxon>Giardia</taxon>
    </lineage>
</organism>
<sequence length="277" mass="29898">MGSGAMTAETRASVLLELAKQVVAARRLGETAESLARRPLLLHRHVLRTAIDWKKIARALSEDRSRIYHWYRETHSRSILNVKMTGEDRRAIKAMIIAGVRDRSILGPDFYRRVHERFGAKYPRQELRMTYNNALRTQDVRAALEEHGVVLPRRTYGPRAAKQEEEASPVTASPPPPCVLGCATPPLVPPVGGPVFVAPGAVSALLPPHAPGCLVLALPPGVVPGPGVLPLQTGQGLLGSPVAFACVPCFPPAGYGGQMCLPVGINSMDPNMHLENA</sequence>
<evidence type="ECO:0000313" key="2">
    <source>
        <dbReference type="Proteomes" id="UP000001548"/>
    </source>
</evidence>
<name>A8BPU0_GIAIC</name>
<dbReference type="RefSeq" id="XP_001705672.1">
    <property type="nucleotide sequence ID" value="XM_001705620.1"/>
</dbReference>
<evidence type="ECO:0000313" key="1">
    <source>
        <dbReference type="EMBL" id="KAE8304350.1"/>
    </source>
</evidence>
<dbReference type="AlphaFoldDB" id="A8BPU0"/>
<dbReference type="VEuPathDB" id="GiardiaDB:GL50803_103981"/>
<proteinExistence type="predicted"/>
<reference evidence="1 2" key="1">
    <citation type="journal article" date="2007" name="Science">
        <title>Genomic minimalism in the early diverging intestinal parasite Giardia lamblia.</title>
        <authorList>
            <person name="Morrison H.G."/>
            <person name="McArthur A.G."/>
            <person name="Gillin F.D."/>
            <person name="Aley S.B."/>
            <person name="Adam R.D."/>
            <person name="Olsen G.J."/>
            <person name="Best A.A."/>
            <person name="Cande W.Z."/>
            <person name="Chen F."/>
            <person name="Cipriano M.J."/>
            <person name="Davids B.J."/>
            <person name="Dawson S.C."/>
            <person name="Elmendorf H.G."/>
            <person name="Hehl A.B."/>
            <person name="Holder M.E."/>
            <person name="Huse S.M."/>
            <person name="Kim U.U."/>
            <person name="Lasek-Nesselquist E."/>
            <person name="Manning G."/>
            <person name="Nigam A."/>
            <person name="Nixon J.E."/>
            <person name="Palm D."/>
            <person name="Passamaneck N.E."/>
            <person name="Prabhu A."/>
            <person name="Reich C.I."/>
            <person name="Reiner D.S."/>
            <person name="Samuelson J."/>
            <person name="Svard S.G."/>
            <person name="Sogin M.L."/>
        </authorList>
    </citation>
    <scope>NUCLEOTIDE SEQUENCE [LARGE SCALE GENOMIC DNA]</scope>
    <source>
        <strain evidence="1 2">WB C6</strain>
    </source>
</reference>
<comment type="caution">
    <text evidence="1">The sequence shown here is derived from an EMBL/GenBank/DDBJ whole genome shotgun (WGS) entry which is preliminary data.</text>
</comment>
<dbReference type="KEGG" id="gla:GL50803_00103981"/>
<accession>A8BPU0</accession>
<gene>
    <name evidence="1" type="ORF">GL50803_00103981</name>
</gene>
<dbReference type="GeneID" id="5698557"/>
<keyword evidence="2" id="KW-1185">Reference proteome</keyword>
<dbReference type="Proteomes" id="UP000001548">
    <property type="component" value="Unassembled WGS sequence"/>
</dbReference>